<evidence type="ECO:0000256" key="1">
    <source>
        <dbReference type="ARBA" id="ARBA00022722"/>
    </source>
</evidence>
<evidence type="ECO:0000313" key="4">
    <source>
        <dbReference type="EMBL" id="KAH7521562.1"/>
    </source>
</evidence>
<gene>
    <name evidence="4" type="ORF">FEM48_Zijuj07G0046600</name>
</gene>
<evidence type="ECO:0000259" key="3">
    <source>
        <dbReference type="SMART" id="SM00474"/>
    </source>
</evidence>
<dbReference type="Pfam" id="PF01612">
    <property type="entry name" value="DNA_pol_A_exo1"/>
    <property type="match status" value="1"/>
</dbReference>
<dbReference type="AlphaFoldDB" id="A0A978V2H9"/>
<dbReference type="InterPro" id="IPR012337">
    <property type="entry name" value="RNaseH-like_sf"/>
</dbReference>
<dbReference type="EMBL" id="JAEACU010000007">
    <property type="protein sequence ID" value="KAH7521562.1"/>
    <property type="molecule type" value="Genomic_DNA"/>
</dbReference>
<reference evidence="4" key="1">
    <citation type="journal article" date="2021" name="Front. Plant Sci.">
        <title>Chromosome-Scale Genome Assembly for Chinese Sour Jujube and Insights Into Its Genome Evolution and Domestication Signature.</title>
        <authorList>
            <person name="Shen L.-Y."/>
            <person name="Luo H."/>
            <person name="Wang X.-L."/>
            <person name="Wang X.-M."/>
            <person name="Qiu X.-J."/>
            <person name="Liu H."/>
            <person name="Zhou S.-S."/>
            <person name="Jia K.-H."/>
            <person name="Nie S."/>
            <person name="Bao Y.-T."/>
            <person name="Zhang R.-G."/>
            <person name="Yun Q.-Z."/>
            <person name="Chai Y.-H."/>
            <person name="Lu J.-Y."/>
            <person name="Li Y."/>
            <person name="Zhao S.-W."/>
            <person name="Mao J.-F."/>
            <person name="Jia S.-G."/>
            <person name="Mao Y.-M."/>
        </authorList>
    </citation>
    <scope>NUCLEOTIDE SEQUENCE</scope>
    <source>
        <strain evidence="4">AT0</strain>
        <tissue evidence="4">Leaf</tissue>
    </source>
</reference>
<dbReference type="PANTHER" id="PTHR13620">
    <property type="entry name" value="3-5 EXONUCLEASE"/>
    <property type="match status" value="1"/>
</dbReference>
<dbReference type="FunFam" id="3.30.420.10:FF:000054">
    <property type="entry name" value="Werner Syndrome-like exonuclease"/>
    <property type="match status" value="1"/>
</dbReference>
<accession>A0A978V2H9</accession>
<comment type="caution">
    <text evidence="4">The sequence shown here is derived from an EMBL/GenBank/DDBJ whole genome shotgun (WGS) entry which is preliminary data.</text>
</comment>
<dbReference type="InterPro" id="IPR002562">
    <property type="entry name" value="3'-5'_exonuclease_dom"/>
</dbReference>
<dbReference type="GO" id="GO:0003676">
    <property type="term" value="F:nucleic acid binding"/>
    <property type="evidence" value="ECO:0007669"/>
    <property type="project" value="InterPro"/>
</dbReference>
<feature type="domain" description="3'-5' exonuclease" evidence="3">
    <location>
        <begin position="22"/>
        <end position="199"/>
    </location>
</feature>
<evidence type="ECO:0000313" key="5">
    <source>
        <dbReference type="Proteomes" id="UP000813462"/>
    </source>
</evidence>
<dbReference type="GO" id="GO:0008408">
    <property type="term" value="F:3'-5' exonuclease activity"/>
    <property type="evidence" value="ECO:0007669"/>
    <property type="project" value="InterPro"/>
</dbReference>
<dbReference type="InterPro" id="IPR051132">
    <property type="entry name" value="3-5_Exonuclease_domain"/>
</dbReference>
<dbReference type="GO" id="GO:0005634">
    <property type="term" value="C:nucleus"/>
    <property type="evidence" value="ECO:0007669"/>
    <property type="project" value="TreeGrafter"/>
</dbReference>
<sequence>MEGCYRIHYSGTTIQTTVTSSANVVDRWISTTIEIHRHRLSNLILGLDIEWRPYFQPQDRNPVAILQICEGHRCLIFQLLHADSIPISLHQFLAFPYFTFVGVGVQEDAEKLFQELQLRVVSTMDLAQLAADRYGVEDFRRRGLKRLAMELIGKYMEKPKHVTLSQWDAKNLSDEQVEYATIDAYVSFALGLSLLKGFRRVSPVPYPLHQHSCNVSSWRPPPQPSFFVIVYYHYVYFPIKCSFDVECRRSNSNEETVRFWLLEMGS</sequence>
<dbReference type="SMART" id="SM00474">
    <property type="entry name" value="35EXOc"/>
    <property type="match status" value="1"/>
</dbReference>
<name>A0A978V2H9_ZIZJJ</name>
<protein>
    <recommendedName>
        <fullName evidence="3">3'-5' exonuclease domain-containing protein</fullName>
    </recommendedName>
</protein>
<keyword evidence="2" id="KW-0378">Hydrolase</keyword>
<dbReference type="GO" id="GO:0005737">
    <property type="term" value="C:cytoplasm"/>
    <property type="evidence" value="ECO:0007669"/>
    <property type="project" value="TreeGrafter"/>
</dbReference>
<evidence type="ECO:0000256" key="2">
    <source>
        <dbReference type="ARBA" id="ARBA00022801"/>
    </source>
</evidence>
<keyword evidence="1" id="KW-0540">Nuclease</keyword>
<dbReference type="PANTHER" id="PTHR13620:SF76">
    <property type="entry name" value="WERNER SYNDROME-LIKE EXONUCLEASE"/>
    <property type="match status" value="1"/>
</dbReference>
<dbReference type="InterPro" id="IPR036397">
    <property type="entry name" value="RNaseH_sf"/>
</dbReference>
<dbReference type="GO" id="GO:0006139">
    <property type="term" value="P:nucleobase-containing compound metabolic process"/>
    <property type="evidence" value="ECO:0007669"/>
    <property type="project" value="InterPro"/>
</dbReference>
<dbReference type="Proteomes" id="UP000813462">
    <property type="component" value="Unassembled WGS sequence"/>
</dbReference>
<dbReference type="CDD" id="cd06141">
    <property type="entry name" value="WRN_exo"/>
    <property type="match status" value="1"/>
</dbReference>
<proteinExistence type="predicted"/>
<dbReference type="Gene3D" id="3.30.420.10">
    <property type="entry name" value="Ribonuclease H-like superfamily/Ribonuclease H"/>
    <property type="match status" value="1"/>
</dbReference>
<organism evidence="4 5">
    <name type="scientific">Ziziphus jujuba var. spinosa</name>
    <dbReference type="NCBI Taxonomy" id="714518"/>
    <lineage>
        <taxon>Eukaryota</taxon>
        <taxon>Viridiplantae</taxon>
        <taxon>Streptophyta</taxon>
        <taxon>Embryophyta</taxon>
        <taxon>Tracheophyta</taxon>
        <taxon>Spermatophyta</taxon>
        <taxon>Magnoliopsida</taxon>
        <taxon>eudicotyledons</taxon>
        <taxon>Gunneridae</taxon>
        <taxon>Pentapetalae</taxon>
        <taxon>rosids</taxon>
        <taxon>fabids</taxon>
        <taxon>Rosales</taxon>
        <taxon>Rhamnaceae</taxon>
        <taxon>Paliureae</taxon>
        <taxon>Ziziphus</taxon>
    </lineage>
</organism>
<dbReference type="SUPFAM" id="SSF53098">
    <property type="entry name" value="Ribonuclease H-like"/>
    <property type="match status" value="1"/>
</dbReference>